<evidence type="ECO:0000256" key="1">
    <source>
        <dbReference type="SAM" id="MobiDB-lite"/>
    </source>
</evidence>
<dbReference type="Proteomes" id="UP000033699">
    <property type="component" value="Unassembled WGS sequence"/>
</dbReference>
<feature type="compositionally biased region" description="Polar residues" evidence="1">
    <location>
        <begin position="1"/>
        <end position="26"/>
    </location>
</feature>
<comment type="caution">
    <text evidence="2">The sequence shown here is derived from an EMBL/GenBank/DDBJ whole genome shotgun (WGS) entry which is preliminary data.</text>
</comment>
<accession>A0A0F2TFQ9</accession>
<feature type="compositionally biased region" description="Low complexity" evidence="1">
    <location>
        <begin position="32"/>
        <end position="50"/>
    </location>
</feature>
<gene>
    <name evidence="2" type="ORF">VM95_16920</name>
</gene>
<feature type="compositionally biased region" description="Basic and acidic residues" evidence="1">
    <location>
        <begin position="133"/>
        <end position="150"/>
    </location>
</feature>
<sequence>MSVSTSQTAPGDWASSSPPSVTCSTGSRRPARSASSSPAPAAVTVAVPAPIHSHRLIAPAPSARPPPVHHRAAGPGRHARRTGSPAGHRARADGPTDRPVPISAGSGRPAPPDCPGARTPGAPGASKPVGWAGRDRGARRSTGDERFDRRRPIRRGPAGQPGRRRWGHRPEGDAG</sequence>
<feature type="compositionally biased region" description="Basic residues" evidence="1">
    <location>
        <begin position="67"/>
        <end position="81"/>
    </location>
</feature>
<keyword evidence="3" id="KW-1185">Reference proteome</keyword>
<evidence type="ECO:0000313" key="3">
    <source>
        <dbReference type="Proteomes" id="UP000033699"/>
    </source>
</evidence>
<feature type="region of interest" description="Disordered" evidence="1">
    <location>
        <begin position="1"/>
        <end position="175"/>
    </location>
</feature>
<evidence type="ECO:0000313" key="2">
    <source>
        <dbReference type="EMBL" id="KJS61105.1"/>
    </source>
</evidence>
<dbReference type="EMBL" id="JZKH01000031">
    <property type="protein sequence ID" value="KJS61105.1"/>
    <property type="molecule type" value="Genomic_DNA"/>
</dbReference>
<reference evidence="2 3" key="1">
    <citation type="submission" date="2015-02" db="EMBL/GenBank/DDBJ databases">
        <authorList>
            <person name="Ju K.-S."/>
            <person name="Doroghazi J.R."/>
            <person name="Metcalf W."/>
        </authorList>
    </citation>
    <scope>NUCLEOTIDE SEQUENCE [LARGE SCALE GENOMIC DNA]</scope>
    <source>
        <strain evidence="2 3">ATCC 31215</strain>
    </source>
</reference>
<proteinExistence type="predicted"/>
<name>A0A0F2TFQ9_STRR3</name>
<dbReference type="AlphaFoldDB" id="A0A0F2TFQ9"/>
<organism evidence="2 3">
    <name type="scientific">Streptomyces rubellomurinus (strain ATCC 31215)</name>
    <dbReference type="NCBI Taxonomy" id="359131"/>
    <lineage>
        <taxon>Bacteria</taxon>
        <taxon>Bacillati</taxon>
        <taxon>Actinomycetota</taxon>
        <taxon>Actinomycetes</taxon>
        <taxon>Kitasatosporales</taxon>
        <taxon>Streptomycetaceae</taxon>
        <taxon>Streptomyces</taxon>
    </lineage>
</organism>
<protein>
    <submittedName>
        <fullName evidence="2">Uncharacterized protein</fullName>
    </submittedName>
</protein>